<sequence length="394" mass="41409">MTGRERPIAADTPRDVSVALSGRLGAFALDVAFEARAQGVTALFGPSGSGKTSVLRAVAGLQRLDGRVRIGGETWQDGTRFVPPHRRALGYVFQEASLFPHISVSANIDYGAKRTGGVDPAARSEIVDLLGIEPLLPRAPARLSGGERQRVALARAILSRPRILLMDEPLSALGAEAKNEILPYLERLHASLSIPILYVSHDLAEVERLADGIVVLRNGRVAAAGALEPTLRAAGLRQGRGAAAVLTARVAAFDVGDALAEIDLFGQPLFVAGSSPGDVGAARRVRIEASDVSLSRQAPAPSTILNALRAEIVRVEETTAAEALVTLRPLGAPDGATILARITRRSARRFAFQPGERVFAQVKTMSLATQRAGETGAKDLGVATGPDLGYPSSP</sequence>
<reference evidence="1" key="1">
    <citation type="submission" date="2022-11" db="EMBL/GenBank/DDBJ databases">
        <title>beta-Carotene-producing bacterium, Jeongeuplla avenae sp. nov., alleviates the salt stress of Arabidopsis seedlings.</title>
        <authorList>
            <person name="Jiang L."/>
            <person name="Lee J."/>
        </authorList>
    </citation>
    <scope>NUCLEOTIDE SEQUENCE</scope>
    <source>
        <strain evidence="1">DY_R2A_6</strain>
    </source>
</reference>
<organism evidence="1 2">
    <name type="scientific">Antarcticirhabdus aurantiaca</name>
    <dbReference type="NCBI Taxonomy" id="2606717"/>
    <lineage>
        <taxon>Bacteria</taxon>
        <taxon>Pseudomonadati</taxon>
        <taxon>Pseudomonadota</taxon>
        <taxon>Alphaproteobacteria</taxon>
        <taxon>Hyphomicrobiales</taxon>
        <taxon>Aurantimonadaceae</taxon>
        <taxon>Antarcticirhabdus</taxon>
    </lineage>
</organism>
<keyword evidence="1" id="KW-0547">Nucleotide-binding</keyword>
<keyword evidence="1" id="KW-0067">ATP-binding</keyword>
<dbReference type="Proteomes" id="UP001163223">
    <property type="component" value="Chromosome"/>
</dbReference>
<evidence type="ECO:0000313" key="1">
    <source>
        <dbReference type="EMBL" id="WAJ30034.1"/>
    </source>
</evidence>
<accession>A0ACD4NTH9</accession>
<name>A0ACD4NTH9_9HYPH</name>
<protein>
    <submittedName>
        <fullName evidence="1">Molybdenum ABC transporter ATP-binding protein</fullName>
    </submittedName>
</protein>
<gene>
    <name evidence="1" type="primary">modC</name>
    <name evidence="1" type="ORF">OXU80_07430</name>
</gene>
<dbReference type="EMBL" id="CP113520">
    <property type="protein sequence ID" value="WAJ30034.1"/>
    <property type="molecule type" value="Genomic_DNA"/>
</dbReference>
<keyword evidence="2" id="KW-1185">Reference proteome</keyword>
<proteinExistence type="predicted"/>
<evidence type="ECO:0000313" key="2">
    <source>
        <dbReference type="Proteomes" id="UP001163223"/>
    </source>
</evidence>